<proteinExistence type="predicted"/>
<gene>
    <name evidence="1" type="ORF">PHLGIDRAFT_148867</name>
</gene>
<keyword evidence="2" id="KW-1185">Reference proteome</keyword>
<accession>A0A0C3NKJ5</accession>
<organism evidence="1 2">
    <name type="scientific">Phlebiopsis gigantea (strain 11061_1 CR5-6)</name>
    <name type="common">White-rot fungus</name>
    <name type="synonym">Peniophora gigantea</name>
    <dbReference type="NCBI Taxonomy" id="745531"/>
    <lineage>
        <taxon>Eukaryota</taxon>
        <taxon>Fungi</taxon>
        <taxon>Dikarya</taxon>
        <taxon>Basidiomycota</taxon>
        <taxon>Agaricomycotina</taxon>
        <taxon>Agaricomycetes</taxon>
        <taxon>Polyporales</taxon>
        <taxon>Phanerochaetaceae</taxon>
        <taxon>Phlebiopsis</taxon>
    </lineage>
</organism>
<dbReference type="Proteomes" id="UP000053257">
    <property type="component" value="Unassembled WGS sequence"/>
</dbReference>
<sequence>MWPLLEQHLHVSRYCNYLHAVCRRLKYQSPIFKLKLTLVATDILPTLVPSQPQNAECKVDAEGSQVQPARRRNPTGGLLPCALRASSRRVRLVPLFLFGSVCCSERAPCWCAWSPSSCLARPYWLSRRRLRLWALSSGCNPSLTDCRYKQ</sequence>
<reference evidence="1 2" key="1">
    <citation type="journal article" date="2014" name="PLoS Genet.">
        <title>Analysis of the Phlebiopsis gigantea genome, transcriptome and secretome provides insight into its pioneer colonization strategies of wood.</title>
        <authorList>
            <person name="Hori C."/>
            <person name="Ishida T."/>
            <person name="Igarashi K."/>
            <person name="Samejima M."/>
            <person name="Suzuki H."/>
            <person name="Master E."/>
            <person name="Ferreira P."/>
            <person name="Ruiz-Duenas F.J."/>
            <person name="Held B."/>
            <person name="Canessa P."/>
            <person name="Larrondo L.F."/>
            <person name="Schmoll M."/>
            <person name="Druzhinina I.S."/>
            <person name="Kubicek C.P."/>
            <person name="Gaskell J.A."/>
            <person name="Kersten P."/>
            <person name="St John F."/>
            <person name="Glasner J."/>
            <person name="Sabat G."/>
            <person name="Splinter BonDurant S."/>
            <person name="Syed K."/>
            <person name="Yadav J."/>
            <person name="Mgbeahuruike A.C."/>
            <person name="Kovalchuk A."/>
            <person name="Asiegbu F.O."/>
            <person name="Lackner G."/>
            <person name="Hoffmeister D."/>
            <person name="Rencoret J."/>
            <person name="Gutierrez A."/>
            <person name="Sun H."/>
            <person name="Lindquist E."/>
            <person name="Barry K."/>
            <person name="Riley R."/>
            <person name="Grigoriev I.V."/>
            <person name="Henrissat B."/>
            <person name="Kues U."/>
            <person name="Berka R.M."/>
            <person name="Martinez A.T."/>
            <person name="Covert S.F."/>
            <person name="Blanchette R.A."/>
            <person name="Cullen D."/>
        </authorList>
    </citation>
    <scope>NUCLEOTIDE SEQUENCE [LARGE SCALE GENOMIC DNA]</scope>
    <source>
        <strain evidence="1 2">11061_1 CR5-6</strain>
    </source>
</reference>
<dbReference type="HOGENOM" id="CLU_1741247_0_0_1"/>
<evidence type="ECO:0000313" key="2">
    <source>
        <dbReference type="Proteomes" id="UP000053257"/>
    </source>
</evidence>
<dbReference type="EMBL" id="KN840541">
    <property type="protein sequence ID" value="KIP05519.1"/>
    <property type="molecule type" value="Genomic_DNA"/>
</dbReference>
<dbReference type="AlphaFoldDB" id="A0A0C3NKJ5"/>
<protein>
    <submittedName>
        <fullName evidence="1">Uncharacterized protein</fullName>
    </submittedName>
</protein>
<evidence type="ECO:0000313" key="1">
    <source>
        <dbReference type="EMBL" id="KIP05519.1"/>
    </source>
</evidence>
<name>A0A0C3NKJ5_PHLG1</name>